<evidence type="ECO:0000256" key="2">
    <source>
        <dbReference type="ARBA" id="ARBA00008873"/>
    </source>
</evidence>
<gene>
    <name evidence="11" type="ORF">J2S07_003959</name>
</gene>
<dbReference type="InterPro" id="IPR027469">
    <property type="entry name" value="Cation_efflux_TMD_sf"/>
</dbReference>
<evidence type="ECO:0000256" key="5">
    <source>
        <dbReference type="ARBA" id="ARBA00022989"/>
    </source>
</evidence>
<keyword evidence="12" id="KW-1185">Reference proteome</keyword>
<keyword evidence="5 8" id="KW-1133">Transmembrane helix</keyword>
<evidence type="ECO:0000259" key="10">
    <source>
        <dbReference type="Pfam" id="PF16916"/>
    </source>
</evidence>
<name>A0ABT9V9H6_9BACL</name>
<evidence type="ECO:0000256" key="6">
    <source>
        <dbReference type="ARBA" id="ARBA00023065"/>
    </source>
</evidence>
<dbReference type="EMBL" id="JAUSTU010000032">
    <property type="protein sequence ID" value="MDQ0157614.1"/>
    <property type="molecule type" value="Genomic_DNA"/>
</dbReference>
<dbReference type="NCBIfam" id="TIGR01297">
    <property type="entry name" value="CDF"/>
    <property type="match status" value="1"/>
</dbReference>
<keyword evidence="3" id="KW-0813">Transport</keyword>
<keyword evidence="7 8" id="KW-0472">Membrane</keyword>
<feature type="transmembrane region" description="Helical" evidence="8">
    <location>
        <begin position="20"/>
        <end position="41"/>
    </location>
</feature>
<dbReference type="InterPro" id="IPR050681">
    <property type="entry name" value="CDF/SLC30A"/>
</dbReference>
<organism evidence="11 12">
    <name type="scientific">Anoxybacillus andreesenii</name>
    <dbReference type="NCBI Taxonomy" id="1325932"/>
    <lineage>
        <taxon>Bacteria</taxon>
        <taxon>Bacillati</taxon>
        <taxon>Bacillota</taxon>
        <taxon>Bacilli</taxon>
        <taxon>Bacillales</taxon>
        <taxon>Anoxybacillaceae</taxon>
        <taxon>Anoxybacillus</taxon>
    </lineage>
</organism>
<feature type="transmembrane region" description="Helical" evidence="8">
    <location>
        <begin position="160"/>
        <end position="182"/>
    </location>
</feature>
<proteinExistence type="inferred from homology"/>
<feature type="domain" description="Cation efflux protein transmembrane" evidence="9">
    <location>
        <begin position="20"/>
        <end position="213"/>
    </location>
</feature>
<comment type="similarity">
    <text evidence="2">Belongs to the cation diffusion facilitator (CDF) transporter (TC 2.A.4) family. SLC30A subfamily.</text>
</comment>
<dbReference type="Pfam" id="PF01545">
    <property type="entry name" value="Cation_efflux"/>
    <property type="match status" value="1"/>
</dbReference>
<evidence type="ECO:0000256" key="3">
    <source>
        <dbReference type="ARBA" id="ARBA00022448"/>
    </source>
</evidence>
<evidence type="ECO:0000256" key="8">
    <source>
        <dbReference type="SAM" id="Phobius"/>
    </source>
</evidence>
<dbReference type="InterPro" id="IPR058533">
    <property type="entry name" value="Cation_efflux_TM"/>
</dbReference>
<dbReference type="PANTHER" id="PTHR11562">
    <property type="entry name" value="CATION EFFLUX PROTEIN/ ZINC TRANSPORTER"/>
    <property type="match status" value="1"/>
</dbReference>
<comment type="caution">
    <text evidence="11">The sequence shown here is derived from an EMBL/GenBank/DDBJ whole genome shotgun (WGS) entry which is preliminary data.</text>
</comment>
<dbReference type="PANTHER" id="PTHR11562:SF17">
    <property type="entry name" value="RE54080P-RELATED"/>
    <property type="match status" value="1"/>
</dbReference>
<keyword evidence="6" id="KW-0406">Ion transport</keyword>
<dbReference type="InterPro" id="IPR027470">
    <property type="entry name" value="Cation_efflux_CTD"/>
</dbReference>
<accession>A0ABT9V9H6</accession>
<evidence type="ECO:0000259" key="9">
    <source>
        <dbReference type="Pfam" id="PF01545"/>
    </source>
</evidence>
<dbReference type="Gene3D" id="3.30.70.1350">
    <property type="entry name" value="Cation efflux protein, cytoplasmic domain"/>
    <property type="match status" value="1"/>
</dbReference>
<dbReference type="SUPFAM" id="SSF160240">
    <property type="entry name" value="Cation efflux protein cytoplasmic domain-like"/>
    <property type="match status" value="1"/>
</dbReference>
<dbReference type="Gene3D" id="1.20.1510.10">
    <property type="entry name" value="Cation efflux protein transmembrane domain"/>
    <property type="match status" value="1"/>
</dbReference>
<feature type="transmembrane region" description="Helical" evidence="8">
    <location>
        <begin position="188"/>
        <end position="209"/>
    </location>
</feature>
<dbReference type="InterPro" id="IPR002524">
    <property type="entry name" value="Cation_efflux"/>
</dbReference>
<dbReference type="Proteomes" id="UP001231362">
    <property type="component" value="Unassembled WGS sequence"/>
</dbReference>
<evidence type="ECO:0000313" key="12">
    <source>
        <dbReference type="Proteomes" id="UP001231362"/>
    </source>
</evidence>
<protein>
    <submittedName>
        <fullName evidence="11">Cobalt-zinc-cadmium efflux system protein</fullName>
    </submittedName>
</protein>
<evidence type="ECO:0000256" key="7">
    <source>
        <dbReference type="ARBA" id="ARBA00023136"/>
    </source>
</evidence>
<feature type="domain" description="Cation efflux protein cytoplasmic" evidence="10">
    <location>
        <begin position="217"/>
        <end position="292"/>
    </location>
</feature>
<reference evidence="11 12" key="1">
    <citation type="submission" date="2023-07" db="EMBL/GenBank/DDBJ databases">
        <title>Genomic Encyclopedia of Type Strains, Phase IV (KMG-IV): sequencing the most valuable type-strain genomes for metagenomic binning, comparative biology and taxonomic classification.</title>
        <authorList>
            <person name="Goeker M."/>
        </authorList>
    </citation>
    <scope>NUCLEOTIDE SEQUENCE [LARGE SCALE GENOMIC DNA]</scope>
    <source>
        <strain evidence="11 12">DSM 23948</strain>
    </source>
</reference>
<comment type="subcellular location">
    <subcellularLocation>
        <location evidence="1">Membrane</location>
        <topology evidence="1">Multi-pass membrane protein</topology>
    </subcellularLocation>
</comment>
<sequence length="316" mass="34603">MAHNHNHSHDHAHGANKKVLFISFIIITCYMVIEAVGGFLTNSLALLSDAGHMLSDSISLGIALLAFIMGEKAASHSKTFGYKRFEILAAVLNGVTLILIALFIFYEAVERFSNPPQVATTGMLIISIIGLLVNILVAWIMMRGGDTEENLNMRGAFLHVLSDMLGSVGAIAAALLIMFFGWGWADPLASVIVAILVLRSGFHVTKAAVHVLMEGTPQNVNVDDVIDTIEKTKGIQSIHDLHIWTITSGFNALSCHAVVDNQLTIAESESMLRKIEHDLEHKGITHVTIQLETDAHQHDNSILCKTRNEPSHHHHH</sequence>
<keyword evidence="4 8" id="KW-0812">Transmembrane</keyword>
<evidence type="ECO:0000256" key="4">
    <source>
        <dbReference type="ARBA" id="ARBA00022692"/>
    </source>
</evidence>
<feature type="transmembrane region" description="Helical" evidence="8">
    <location>
        <begin position="118"/>
        <end position="140"/>
    </location>
</feature>
<evidence type="ECO:0000313" key="11">
    <source>
        <dbReference type="EMBL" id="MDQ0157614.1"/>
    </source>
</evidence>
<dbReference type="Pfam" id="PF16916">
    <property type="entry name" value="ZT_dimer"/>
    <property type="match status" value="1"/>
</dbReference>
<evidence type="ECO:0000256" key="1">
    <source>
        <dbReference type="ARBA" id="ARBA00004141"/>
    </source>
</evidence>
<feature type="transmembrane region" description="Helical" evidence="8">
    <location>
        <begin position="53"/>
        <end position="73"/>
    </location>
</feature>
<dbReference type="RefSeq" id="WP_307152068.1">
    <property type="nucleotide sequence ID" value="NZ_JAUSTU010000032.1"/>
</dbReference>
<feature type="transmembrane region" description="Helical" evidence="8">
    <location>
        <begin position="85"/>
        <end position="106"/>
    </location>
</feature>
<dbReference type="SUPFAM" id="SSF161111">
    <property type="entry name" value="Cation efflux protein transmembrane domain-like"/>
    <property type="match status" value="1"/>
</dbReference>
<dbReference type="InterPro" id="IPR036837">
    <property type="entry name" value="Cation_efflux_CTD_sf"/>
</dbReference>